<dbReference type="EMBL" id="NPDV01000013">
    <property type="protein sequence ID" value="PJZ52505.1"/>
    <property type="molecule type" value="Genomic_DNA"/>
</dbReference>
<keyword evidence="3" id="KW-1185">Reference proteome</keyword>
<dbReference type="Proteomes" id="UP000232149">
    <property type="component" value="Unassembled WGS sequence"/>
</dbReference>
<organism evidence="1 4">
    <name type="scientific">Leptospira adleri</name>
    <dbReference type="NCBI Taxonomy" id="2023186"/>
    <lineage>
        <taxon>Bacteria</taxon>
        <taxon>Pseudomonadati</taxon>
        <taxon>Spirochaetota</taxon>
        <taxon>Spirochaetia</taxon>
        <taxon>Leptospirales</taxon>
        <taxon>Leptospiraceae</taxon>
        <taxon>Leptospira</taxon>
    </lineage>
</organism>
<proteinExistence type="predicted"/>
<evidence type="ECO:0000313" key="1">
    <source>
        <dbReference type="EMBL" id="PJZ52505.1"/>
    </source>
</evidence>
<gene>
    <name evidence="2" type="ORF">CH376_02205</name>
    <name evidence="1" type="ORF">CH380_15190</name>
</gene>
<name>A0A2M9YLU1_9LEPT</name>
<comment type="caution">
    <text evidence="1">The sequence shown here is derived from an EMBL/GenBank/DDBJ whole genome shotgun (WGS) entry which is preliminary data.</text>
</comment>
<evidence type="ECO:0000313" key="3">
    <source>
        <dbReference type="Proteomes" id="UP000232149"/>
    </source>
</evidence>
<dbReference type="AlphaFoldDB" id="A0A2M9YLU1"/>
<evidence type="ECO:0000313" key="2">
    <source>
        <dbReference type="EMBL" id="PJZ63676.1"/>
    </source>
</evidence>
<dbReference type="RefSeq" id="WP_100786597.1">
    <property type="nucleotide sequence ID" value="NZ_NPDU01000003.1"/>
</dbReference>
<dbReference type="Proteomes" id="UP000232188">
    <property type="component" value="Unassembled WGS sequence"/>
</dbReference>
<protein>
    <submittedName>
        <fullName evidence="1">Uncharacterized protein</fullName>
    </submittedName>
</protein>
<dbReference type="EMBL" id="NPDU01000003">
    <property type="protein sequence ID" value="PJZ63676.1"/>
    <property type="molecule type" value="Genomic_DNA"/>
</dbReference>
<evidence type="ECO:0000313" key="4">
    <source>
        <dbReference type="Proteomes" id="UP000232188"/>
    </source>
</evidence>
<reference evidence="3 4" key="1">
    <citation type="submission" date="2017-07" db="EMBL/GenBank/DDBJ databases">
        <title>Leptospira spp. isolated from tropical soils.</title>
        <authorList>
            <person name="Thibeaux R."/>
            <person name="Iraola G."/>
            <person name="Ferres I."/>
            <person name="Bierque E."/>
            <person name="Girault D."/>
            <person name="Soupe-Gilbert M.-E."/>
            <person name="Picardeau M."/>
            <person name="Goarant C."/>
        </authorList>
    </citation>
    <scope>NUCLEOTIDE SEQUENCE [LARGE SCALE GENOMIC DNA]</scope>
    <source>
        <strain evidence="1 4">FH2-B-C1</strain>
        <strain evidence="2 3">FH2-B-D1</strain>
    </source>
</reference>
<accession>A0A2M9YLU1</accession>
<sequence length="250" mass="29388">MREILEDHLDEFLSQGNLLKEAHISLISKFKVKAEDYEIVHLELGNDSETNAEFERWNYVVLVKNRVVIFRDSSTRRREILFEDLTGDTIPEAILFTDIAGSHATVSNIKMIDFSSGSPVILFQEPWESFSMDRYFTFSRELAILNEGFRIESTIDVPACLFEYFNSAAFRNRFAPWFKESVTYSFRDGKLNEKPNSVFKAKVSELDRFLNSFEKQLSEKCICMKNLLRNRLKLSFRLIFTIRFRKDRPL</sequence>